<comment type="caution">
    <text evidence="1">The sequence shown here is derived from an EMBL/GenBank/DDBJ whole genome shotgun (WGS) entry which is preliminary data.</text>
</comment>
<dbReference type="Proteomes" id="UP000262939">
    <property type="component" value="Unassembled WGS sequence"/>
</dbReference>
<evidence type="ECO:0000313" key="1">
    <source>
        <dbReference type="EMBL" id="RFU65503.1"/>
    </source>
</evidence>
<dbReference type="AlphaFoldDB" id="A0A372LGR2"/>
<dbReference type="EMBL" id="QVTD01000003">
    <property type="protein sequence ID" value="RFU65503.1"/>
    <property type="molecule type" value="Genomic_DNA"/>
</dbReference>
<accession>A0A372LGR2</accession>
<gene>
    <name evidence="1" type="ORF">D0466_06375</name>
</gene>
<reference evidence="1 2" key="1">
    <citation type="submission" date="2018-08" db="EMBL/GenBank/DDBJ databases">
        <title>Bacillus chawlae sp. nov., Bacillus glennii sp. nov., and Bacillus saganii sp. nov. Isolated from the Vehicle Assembly Building at Kennedy Space Center where the Viking Spacecraft were Assembled.</title>
        <authorList>
            <person name="Seuylemezian A."/>
            <person name="Vaishampayan P."/>
        </authorList>
    </citation>
    <scope>NUCLEOTIDE SEQUENCE [LARGE SCALE GENOMIC DNA]</scope>
    <source>
        <strain evidence="1 2">V44-8</strain>
    </source>
</reference>
<evidence type="ECO:0000313" key="2">
    <source>
        <dbReference type="Proteomes" id="UP000262939"/>
    </source>
</evidence>
<organism evidence="1 2">
    <name type="scientific">Peribacillus glennii</name>
    <dbReference type="NCBI Taxonomy" id="2303991"/>
    <lineage>
        <taxon>Bacteria</taxon>
        <taxon>Bacillati</taxon>
        <taxon>Bacillota</taxon>
        <taxon>Bacilli</taxon>
        <taxon>Bacillales</taxon>
        <taxon>Bacillaceae</taxon>
        <taxon>Peribacillus</taxon>
    </lineage>
</organism>
<sequence length="326" mass="39528">MEQSPTLQNLTEPERKLVKKIAVLTNKWNKDNISRTKAYEYFFSVHPNIKWSFLAGMVSRNAGWNMCDLEGAWFPKLISRNYRHSLFMTYERANWVIFHDAFPQLLLYHYSTKYGMPLFHLSRHFSISRFSENEWTAFWQSGDETRLLHALIINEQNVIEEPVIRHHYYNPFIFHSLLFELQDWMHFSTVLFPMCSGDIYGHSVSHFRSVDARIDLGKKLSMILFQEDLFPFFYEFARQTEPTGSRHDYEQYFPYKKWRETPFLRMVYPIISHSVHQLDQWDKKKEINSQWFTMPSLTEEIKLNDWYRKKQKQLHFIIGARDFFRQ</sequence>
<dbReference type="Pfam" id="PF10720">
    <property type="entry name" value="DUF2515"/>
    <property type="match status" value="1"/>
</dbReference>
<dbReference type="InterPro" id="IPR019658">
    <property type="entry name" value="DUF2515"/>
</dbReference>
<proteinExistence type="predicted"/>
<keyword evidence="2" id="KW-1185">Reference proteome</keyword>
<name>A0A372LGR2_9BACI</name>
<dbReference type="OrthoDB" id="2690514at2"/>
<protein>
    <submittedName>
        <fullName evidence="1">DUF2515 domain-containing protein</fullName>
    </submittedName>
</protein>
<dbReference type="RefSeq" id="WP_117321677.1">
    <property type="nucleotide sequence ID" value="NZ_QVTD01000003.1"/>
</dbReference>